<keyword evidence="7 8" id="KW-0131">Cell cycle</keyword>
<feature type="DNA-binding region" description="H-T-H motif" evidence="8">
    <location>
        <begin position="6"/>
        <end position="26"/>
    </location>
</feature>
<protein>
    <recommendedName>
        <fullName evidence="8">Chromosome-anchoring protein RacA</fullName>
    </recommendedName>
</protein>
<organism evidence="10 11">
    <name type="scientific">Paenibacillus albidus</name>
    <dbReference type="NCBI Taxonomy" id="2041023"/>
    <lineage>
        <taxon>Bacteria</taxon>
        <taxon>Bacillati</taxon>
        <taxon>Bacillota</taxon>
        <taxon>Bacilli</taxon>
        <taxon>Bacillales</taxon>
        <taxon>Paenibacillaceae</taxon>
        <taxon>Paenibacillus</taxon>
    </lineage>
</organism>
<comment type="similarity">
    <text evidence="8">Belongs to the RacA family.</text>
</comment>
<dbReference type="GO" id="GO:0030435">
    <property type="term" value="P:sporulation resulting in formation of a cellular spore"/>
    <property type="evidence" value="ECO:0007669"/>
    <property type="project" value="UniProtKB-UniRule"/>
</dbReference>
<dbReference type="GO" id="GO:0003690">
    <property type="term" value="F:double-stranded DNA binding"/>
    <property type="evidence" value="ECO:0007669"/>
    <property type="project" value="UniProtKB-UniRule"/>
</dbReference>
<evidence type="ECO:0000256" key="5">
    <source>
        <dbReference type="ARBA" id="ARBA00023054"/>
    </source>
</evidence>
<evidence type="ECO:0000256" key="3">
    <source>
        <dbReference type="ARBA" id="ARBA00022829"/>
    </source>
</evidence>
<dbReference type="EMBL" id="BMKR01000054">
    <property type="protein sequence ID" value="GGG11674.1"/>
    <property type="molecule type" value="Genomic_DNA"/>
</dbReference>
<dbReference type="Pfam" id="PF13411">
    <property type="entry name" value="MerR_1"/>
    <property type="match status" value="1"/>
</dbReference>
<feature type="domain" description="HTH merR-type" evidence="9">
    <location>
        <begin position="6"/>
        <end position="65"/>
    </location>
</feature>
<evidence type="ECO:0000256" key="2">
    <source>
        <dbReference type="ARBA" id="ARBA00022618"/>
    </source>
</evidence>
<dbReference type="GO" id="GO:0008356">
    <property type="term" value="P:asymmetric cell division"/>
    <property type="evidence" value="ECO:0007669"/>
    <property type="project" value="UniProtKB-UniRule"/>
</dbReference>
<comment type="subcellular location">
    <subcellularLocation>
        <location evidence="8">Cytoplasm</location>
    </subcellularLocation>
    <text evidence="8">Localizes to cell poles and nucleoid.</text>
</comment>
<keyword evidence="2 8" id="KW-0132">Cell division</keyword>
<keyword evidence="4 8" id="KW-0749">Sporulation</keyword>
<proteinExistence type="inferred from homology"/>
<dbReference type="AlphaFoldDB" id="A0A917D5I5"/>
<dbReference type="SUPFAM" id="SSF46955">
    <property type="entry name" value="Putative DNA-binding domain"/>
    <property type="match status" value="1"/>
</dbReference>
<keyword evidence="6 8" id="KW-0238">DNA-binding</keyword>
<dbReference type="InterPro" id="IPR009061">
    <property type="entry name" value="DNA-bd_dom_put_sf"/>
</dbReference>
<evidence type="ECO:0000256" key="8">
    <source>
        <dbReference type="HAMAP-Rule" id="MF_01170"/>
    </source>
</evidence>
<keyword evidence="11" id="KW-1185">Reference proteome</keyword>
<evidence type="ECO:0000313" key="11">
    <source>
        <dbReference type="Proteomes" id="UP000637643"/>
    </source>
</evidence>
<dbReference type="Proteomes" id="UP000637643">
    <property type="component" value="Unassembled WGS sequence"/>
</dbReference>
<dbReference type="InterPro" id="IPR023522">
    <property type="entry name" value="Chrosome_anchoring_RacA"/>
</dbReference>
<dbReference type="RefSeq" id="WP_189032162.1">
    <property type="nucleotide sequence ID" value="NZ_BMKR01000054.1"/>
</dbReference>
<evidence type="ECO:0000256" key="4">
    <source>
        <dbReference type="ARBA" id="ARBA00022969"/>
    </source>
</evidence>
<sequence length="178" mass="20533">MDIVKTKDAAELLSVSQTTIKRWVSVFPNFFQKDRFGHYVFSAQEIELLIHIKDRIDRGETLDSIDLTTHTQPLRPLQDKPSLHTQDKSMEDVVSRIDHIERSLQQKADEVVSVQLLQQREELEELRQMIQQLAASFETIHKPGKAHSSHEEIHPAAAAMLQAPPRKRGLLRSFFSFL</sequence>
<dbReference type="GO" id="GO:0005737">
    <property type="term" value="C:cytoplasm"/>
    <property type="evidence" value="ECO:0007669"/>
    <property type="project" value="UniProtKB-SubCell"/>
</dbReference>
<evidence type="ECO:0000259" key="9">
    <source>
        <dbReference type="Pfam" id="PF13411"/>
    </source>
</evidence>
<evidence type="ECO:0000256" key="7">
    <source>
        <dbReference type="ARBA" id="ARBA00023306"/>
    </source>
</evidence>
<reference evidence="10" key="1">
    <citation type="journal article" date="2014" name="Int. J. Syst. Evol. Microbiol.">
        <title>Complete genome sequence of Corynebacterium casei LMG S-19264T (=DSM 44701T), isolated from a smear-ripened cheese.</title>
        <authorList>
            <consortium name="US DOE Joint Genome Institute (JGI-PGF)"/>
            <person name="Walter F."/>
            <person name="Albersmeier A."/>
            <person name="Kalinowski J."/>
            <person name="Ruckert C."/>
        </authorList>
    </citation>
    <scope>NUCLEOTIDE SEQUENCE</scope>
    <source>
        <strain evidence="10">CGMCC 1.16134</strain>
    </source>
</reference>
<reference evidence="10" key="2">
    <citation type="submission" date="2020-09" db="EMBL/GenBank/DDBJ databases">
        <authorList>
            <person name="Sun Q."/>
            <person name="Zhou Y."/>
        </authorList>
    </citation>
    <scope>NUCLEOTIDE SEQUENCE</scope>
    <source>
        <strain evidence="10">CGMCC 1.16134</strain>
    </source>
</reference>
<dbReference type="GO" id="GO:0007059">
    <property type="term" value="P:chromosome segregation"/>
    <property type="evidence" value="ECO:0007669"/>
    <property type="project" value="UniProtKB-UniRule"/>
</dbReference>
<dbReference type="GO" id="GO:0030261">
    <property type="term" value="P:chromosome condensation"/>
    <property type="evidence" value="ECO:0007669"/>
    <property type="project" value="UniProtKB-UniRule"/>
</dbReference>
<dbReference type="InterPro" id="IPR000551">
    <property type="entry name" value="MerR-type_HTH_dom"/>
</dbReference>
<dbReference type="GO" id="GO:0006355">
    <property type="term" value="P:regulation of DNA-templated transcription"/>
    <property type="evidence" value="ECO:0007669"/>
    <property type="project" value="InterPro"/>
</dbReference>
<dbReference type="HAMAP" id="MF_01170">
    <property type="entry name" value="RacA"/>
    <property type="match status" value="1"/>
</dbReference>
<dbReference type="Gene3D" id="1.10.1660.10">
    <property type="match status" value="1"/>
</dbReference>
<keyword evidence="3 8" id="KW-0159">Chromosome partition</keyword>
<comment type="function">
    <text evidence="8">Required for the formation of axial filaments and for anchoring the origin regions at the cell poles in sporulating cells, thus ensuring proper chromosome segregation in the prespore. Binds in a dispersed manner throughout the chromosome but preferentially to sites clustered in the origin portion of the chromosome, causing condensation of the chromosome and its remodeling into an elongated, anchored structure.</text>
</comment>
<evidence type="ECO:0000313" key="10">
    <source>
        <dbReference type="EMBL" id="GGG11674.1"/>
    </source>
</evidence>
<gene>
    <name evidence="8" type="primary">racA</name>
    <name evidence="10" type="ORF">GCM10010912_65160</name>
</gene>
<evidence type="ECO:0000256" key="6">
    <source>
        <dbReference type="ARBA" id="ARBA00023125"/>
    </source>
</evidence>
<name>A0A917D5I5_9BACL</name>
<accession>A0A917D5I5</accession>
<evidence type="ECO:0000256" key="1">
    <source>
        <dbReference type="ARBA" id="ARBA00022490"/>
    </source>
</evidence>
<comment type="caution">
    <text evidence="10">The sequence shown here is derived from an EMBL/GenBank/DDBJ whole genome shotgun (WGS) entry which is preliminary data.</text>
</comment>
<keyword evidence="5 8" id="KW-0175">Coiled coil</keyword>
<keyword evidence="1 8" id="KW-0963">Cytoplasm</keyword>